<evidence type="ECO:0000256" key="4">
    <source>
        <dbReference type="ARBA" id="ARBA00022692"/>
    </source>
</evidence>
<dbReference type="SUPFAM" id="SSF56935">
    <property type="entry name" value="Porins"/>
    <property type="match status" value="1"/>
</dbReference>
<proteinExistence type="inferred from homology"/>
<dbReference type="SUPFAM" id="SSF49464">
    <property type="entry name" value="Carboxypeptidase regulatory domain-like"/>
    <property type="match status" value="1"/>
</dbReference>
<organism evidence="10 11">
    <name type="scientific">Marinoscillum luteum</name>
    <dbReference type="NCBI Taxonomy" id="861051"/>
    <lineage>
        <taxon>Bacteria</taxon>
        <taxon>Pseudomonadati</taxon>
        <taxon>Bacteroidota</taxon>
        <taxon>Cytophagia</taxon>
        <taxon>Cytophagales</taxon>
        <taxon>Reichenbachiellaceae</taxon>
        <taxon>Marinoscillum</taxon>
    </lineage>
</organism>
<dbReference type="InterPro" id="IPR039426">
    <property type="entry name" value="TonB-dep_rcpt-like"/>
</dbReference>
<dbReference type="Gene3D" id="2.170.130.10">
    <property type="entry name" value="TonB-dependent receptor, plug domain"/>
    <property type="match status" value="1"/>
</dbReference>
<dbReference type="InterPro" id="IPR012910">
    <property type="entry name" value="Plug_dom"/>
</dbReference>
<dbReference type="RefSeq" id="WP_395418506.1">
    <property type="nucleotide sequence ID" value="NZ_JBIPKE010000019.1"/>
</dbReference>
<reference evidence="10 11" key="1">
    <citation type="journal article" date="2013" name="Int. J. Syst. Evol. Microbiol.">
        <title>Marinoscillum luteum sp. nov., isolated from marine sediment.</title>
        <authorList>
            <person name="Cha I.T."/>
            <person name="Park S.J."/>
            <person name="Kim S.J."/>
            <person name="Kim J.G."/>
            <person name="Jung M.Y."/>
            <person name="Shin K.S."/>
            <person name="Kwon K.K."/>
            <person name="Yang S.H."/>
            <person name="Seo Y.S."/>
            <person name="Rhee S.K."/>
        </authorList>
    </citation>
    <scope>NUCLEOTIDE SEQUENCE [LARGE SCALE GENOMIC DNA]</scope>
    <source>
        <strain evidence="10 11">KCTC 23939</strain>
    </source>
</reference>
<accession>A0ABW7NBY3</accession>
<keyword evidence="7 8" id="KW-0998">Cell outer membrane</keyword>
<keyword evidence="6 8" id="KW-0472">Membrane</keyword>
<keyword evidence="5" id="KW-0732">Signal</keyword>
<dbReference type="Gene3D" id="2.60.40.1120">
    <property type="entry name" value="Carboxypeptidase-like, regulatory domain"/>
    <property type="match status" value="1"/>
</dbReference>
<keyword evidence="3 8" id="KW-1134">Transmembrane beta strand</keyword>
<dbReference type="InterPro" id="IPR008969">
    <property type="entry name" value="CarboxyPept-like_regulatory"/>
</dbReference>
<dbReference type="PANTHER" id="PTHR30069">
    <property type="entry name" value="TONB-DEPENDENT OUTER MEMBRANE RECEPTOR"/>
    <property type="match status" value="1"/>
</dbReference>
<comment type="caution">
    <text evidence="10">The sequence shown here is derived from an EMBL/GenBank/DDBJ whole genome shotgun (WGS) entry which is preliminary data.</text>
</comment>
<dbReference type="InterPro" id="IPR037066">
    <property type="entry name" value="Plug_dom_sf"/>
</dbReference>
<dbReference type="PROSITE" id="PS52016">
    <property type="entry name" value="TONB_DEPENDENT_REC_3"/>
    <property type="match status" value="1"/>
</dbReference>
<evidence type="ECO:0000259" key="9">
    <source>
        <dbReference type="Pfam" id="PF07715"/>
    </source>
</evidence>
<evidence type="ECO:0000256" key="2">
    <source>
        <dbReference type="ARBA" id="ARBA00022448"/>
    </source>
</evidence>
<evidence type="ECO:0000256" key="5">
    <source>
        <dbReference type="ARBA" id="ARBA00022729"/>
    </source>
</evidence>
<dbReference type="InterPro" id="IPR036942">
    <property type="entry name" value="Beta-barrel_TonB_sf"/>
</dbReference>
<comment type="subcellular location">
    <subcellularLocation>
        <location evidence="1 8">Cell outer membrane</location>
        <topology evidence="1 8">Multi-pass membrane protein</topology>
    </subcellularLocation>
</comment>
<name>A0ABW7NBY3_9BACT</name>
<evidence type="ECO:0000256" key="7">
    <source>
        <dbReference type="ARBA" id="ARBA00023237"/>
    </source>
</evidence>
<evidence type="ECO:0000256" key="3">
    <source>
        <dbReference type="ARBA" id="ARBA00022452"/>
    </source>
</evidence>
<evidence type="ECO:0000313" key="11">
    <source>
        <dbReference type="Proteomes" id="UP001610063"/>
    </source>
</evidence>
<dbReference type="EMBL" id="JBIPKE010000019">
    <property type="protein sequence ID" value="MFH6985049.1"/>
    <property type="molecule type" value="Genomic_DNA"/>
</dbReference>
<dbReference type="Proteomes" id="UP001610063">
    <property type="component" value="Unassembled WGS sequence"/>
</dbReference>
<protein>
    <submittedName>
        <fullName evidence="10">Carboxypeptidase-like regulatory domain-containing protein</fullName>
    </submittedName>
</protein>
<evidence type="ECO:0000256" key="1">
    <source>
        <dbReference type="ARBA" id="ARBA00004571"/>
    </source>
</evidence>
<keyword evidence="11" id="KW-1185">Reference proteome</keyword>
<feature type="domain" description="TonB-dependent receptor plug" evidence="9">
    <location>
        <begin position="138"/>
        <end position="216"/>
    </location>
</feature>
<dbReference type="Pfam" id="PF13715">
    <property type="entry name" value="CarbopepD_reg_2"/>
    <property type="match status" value="1"/>
</dbReference>
<evidence type="ECO:0000256" key="6">
    <source>
        <dbReference type="ARBA" id="ARBA00023136"/>
    </source>
</evidence>
<dbReference type="Gene3D" id="2.40.170.20">
    <property type="entry name" value="TonB-dependent receptor, beta-barrel domain"/>
    <property type="match status" value="1"/>
</dbReference>
<comment type="similarity">
    <text evidence="8">Belongs to the TonB-dependent receptor family.</text>
</comment>
<gene>
    <name evidence="10" type="ORF">ACHKAR_16455</name>
</gene>
<sequence length="781" mass="87740">MTKKILSLVSLNLLGGLLFGQNFTINGYIRDQVTGENLIGATILDPATMQGTITNTFGFYSLTLPTGTYQLRCSYVGYQSWEQEVTLTQNLNLNISLAPGTTLEEVVITAEENIELSPQMSSIDVPIEQIKALPVLMGEADLLKSLQLLPGIQGGTEGSSGIYVRGGGPDQNLILLDGVPVYNVSHLFGFFSVFNPDAINRVNVVKGGFPARYGGRLSSVIDISMKEGNNQKFSGEGSIGLISSKLTLEGPIGKDKKTSFLVSGRRTYIDLLTRPIIRAQSDGQASGGYYFYDVNAKMNRIISDKDRVYLSFYNGLDKGFGKDAYQYQSDGVKYTDKNKFGLNWGNTITALRWNHTFGPRLFANFTGTYSKYKFRIFSEYETITKDGNQTEREAESIEYFSGIDDLGFKVDFDFLPSPQHNIKAGMNMIHHQFNPGILGYETNLEGESDTTLGANKTLAAEFATYVEDDFKISDKLRANGGLHYSSFLVNQKYYHSLQPRLSMRYLLGSDLSLKASFATMTQYIHLLTNGGLGLPTDLWVPATDRISPQRSWQVALGAAKTFSGFEGSIEVYYKEMNNLIEYKEGASYFNLGSDWQDKVTVGSGESYGAEFLIQKKTGKLSGWVGYTLSWTNRTFEALNFGKQYPYKYDRRHDVSIVAVYNVSKTFAISSTWVYGTGAAITLPESEYEQESTNDAHFSRSIQKYSSRNGYRMRDYHRMDLGLTWTKPKKNGERSWSLGAYNLYNRKNPFFLQQGYDNRGNKKFIQYSLFPLIPYVRYSFKF</sequence>
<evidence type="ECO:0000256" key="8">
    <source>
        <dbReference type="PROSITE-ProRule" id="PRU01360"/>
    </source>
</evidence>
<keyword evidence="2 8" id="KW-0813">Transport</keyword>
<evidence type="ECO:0000313" key="10">
    <source>
        <dbReference type="EMBL" id="MFH6985049.1"/>
    </source>
</evidence>
<keyword evidence="4 8" id="KW-0812">Transmembrane</keyword>
<dbReference type="Pfam" id="PF07715">
    <property type="entry name" value="Plug"/>
    <property type="match status" value="1"/>
</dbReference>
<dbReference type="PANTHER" id="PTHR30069:SF29">
    <property type="entry name" value="HEMOGLOBIN AND HEMOGLOBIN-HAPTOGLOBIN-BINDING PROTEIN 1-RELATED"/>
    <property type="match status" value="1"/>
</dbReference>